<protein>
    <recommendedName>
        <fullName evidence="4">G protein-coupled receptor</fullName>
    </recommendedName>
</protein>
<keyword evidence="1" id="KW-0472">Membrane</keyword>
<keyword evidence="1" id="KW-1133">Transmembrane helix</keyword>
<name>A0AAV5S833_9BILA</name>
<proteinExistence type="predicted"/>
<reference evidence="2" key="1">
    <citation type="submission" date="2023-10" db="EMBL/GenBank/DDBJ databases">
        <title>Genome assembly of Pristionchus species.</title>
        <authorList>
            <person name="Yoshida K."/>
            <person name="Sommer R.J."/>
        </authorList>
    </citation>
    <scope>NUCLEOTIDE SEQUENCE</scope>
    <source>
        <strain evidence="2">RS0144</strain>
    </source>
</reference>
<comment type="caution">
    <text evidence="2">The sequence shown here is derived from an EMBL/GenBank/DDBJ whole genome shotgun (WGS) entry which is preliminary data.</text>
</comment>
<keyword evidence="3" id="KW-1185">Reference proteome</keyword>
<evidence type="ECO:0000313" key="3">
    <source>
        <dbReference type="Proteomes" id="UP001432027"/>
    </source>
</evidence>
<sequence length="170" mass="19927">IYLRHTPEEFSSKKVMLLVQLSGCFINSLLFCLIQPFPLYPHKVFMFTGPFRIFGVQTFSILFVVWCGNLSFLSCVAITNSFNHYIETMEQFKQKNIFFEVFRNLSIPRRMIFYCLFVLVIVLIVSATIFFSIDVDPLLVDGIFNYLRENYAMINLRSKYGTLEVCYIAK</sequence>
<evidence type="ECO:0008006" key="4">
    <source>
        <dbReference type="Google" id="ProtNLM"/>
    </source>
</evidence>
<dbReference type="Proteomes" id="UP001432027">
    <property type="component" value="Unassembled WGS sequence"/>
</dbReference>
<feature type="transmembrane region" description="Helical" evidence="1">
    <location>
        <begin position="111"/>
        <end position="133"/>
    </location>
</feature>
<dbReference type="AlphaFoldDB" id="A0AAV5S833"/>
<evidence type="ECO:0000313" key="2">
    <source>
        <dbReference type="EMBL" id="GMS79096.1"/>
    </source>
</evidence>
<keyword evidence="1" id="KW-0812">Transmembrane</keyword>
<organism evidence="2 3">
    <name type="scientific">Pristionchus entomophagus</name>
    <dbReference type="NCBI Taxonomy" id="358040"/>
    <lineage>
        <taxon>Eukaryota</taxon>
        <taxon>Metazoa</taxon>
        <taxon>Ecdysozoa</taxon>
        <taxon>Nematoda</taxon>
        <taxon>Chromadorea</taxon>
        <taxon>Rhabditida</taxon>
        <taxon>Rhabditina</taxon>
        <taxon>Diplogasteromorpha</taxon>
        <taxon>Diplogasteroidea</taxon>
        <taxon>Neodiplogasteridae</taxon>
        <taxon>Pristionchus</taxon>
    </lineage>
</organism>
<evidence type="ECO:0000256" key="1">
    <source>
        <dbReference type="SAM" id="Phobius"/>
    </source>
</evidence>
<feature type="transmembrane region" description="Helical" evidence="1">
    <location>
        <begin position="57"/>
        <end position="79"/>
    </location>
</feature>
<gene>
    <name evidence="2" type="ORF">PENTCL1PPCAC_1271</name>
</gene>
<feature type="non-terminal residue" evidence="2">
    <location>
        <position position="1"/>
    </location>
</feature>
<dbReference type="EMBL" id="BTSX01000001">
    <property type="protein sequence ID" value="GMS79096.1"/>
    <property type="molecule type" value="Genomic_DNA"/>
</dbReference>
<accession>A0AAV5S833</accession>
<feature type="transmembrane region" description="Helical" evidence="1">
    <location>
        <begin position="15"/>
        <end position="37"/>
    </location>
</feature>